<dbReference type="GO" id="GO:0022857">
    <property type="term" value="F:transmembrane transporter activity"/>
    <property type="evidence" value="ECO:0007669"/>
    <property type="project" value="InterPro"/>
</dbReference>
<dbReference type="SUPFAM" id="SSF103473">
    <property type="entry name" value="MFS general substrate transporter"/>
    <property type="match status" value="1"/>
</dbReference>
<proteinExistence type="inferred from homology"/>
<keyword evidence="3" id="KW-0762">Sugar transport</keyword>
<dbReference type="Gene3D" id="1.20.1250.20">
    <property type="entry name" value="MFS general substrate transporter like domains"/>
    <property type="match status" value="2"/>
</dbReference>
<feature type="domain" description="AMP-binding enzyme C-terminal" evidence="8">
    <location>
        <begin position="50"/>
        <end position="120"/>
    </location>
</feature>
<dbReference type="PANTHER" id="PTHR48021:SF1">
    <property type="entry name" value="GH07001P-RELATED"/>
    <property type="match status" value="1"/>
</dbReference>
<keyword evidence="4" id="KW-0812">Transmembrane</keyword>
<evidence type="ECO:0000256" key="7">
    <source>
        <dbReference type="ARBA" id="ARBA00044504"/>
    </source>
</evidence>
<accession>A0A7J0EIT4</accession>
<keyword evidence="6" id="KW-0472">Membrane</keyword>
<evidence type="ECO:0000259" key="8">
    <source>
        <dbReference type="Pfam" id="PF13193"/>
    </source>
</evidence>
<keyword evidence="10" id="KW-1185">Reference proteome</keyword>
<dbReference type="Proteomes" id="UP000585474">
    <property type="component" value="Unassembled WGS sequence"/>
</dbReference>
<organism evidence="9 10">
    <name type="scientific">Actinidia rufa</name>
    <dbReference type="NCBI Taxonomy" id="165716"/>
    <lineage>
        <taxon>Eukaryota</taxon>
        <taxon>Viridiplantae</taxon>
        <taxon>Streptophyta</taxon>
        <taxon>Embryophyta</taxon>
        <taxon>Tracheophyta</taxon>
        <taxon>Spermatophyta</taxon>
        <taxon>Magnoliopsida</taxon>
        <taxon>eudicotyledons</taxon>
        <taxon>Gunneridae</taxon>
        <taxon>Pentapetalae</taxon>
        <taxon>asterids</taxon>
        <taxon>Ericales</taxon>
        <taxon>Actinidiaceae</taxon>
        <taxon>Actinidia</taxon>
    </lineage>
</organism>
<dbReference type="InterPro" id="IPR036259">
    <property type="entry name" value="MFS_trans_sf"/>
</dbReference>
<dbReference type="EMBL" id="BJWL01000005">
    <property type="protein sequence ID" value="GFY86385.1"/>
    <property type="molecule type" value="Genomic_DNA"/>
</dbReference>
<evidence type="ECO:0000256" key="3">
    <source>
        <dbReference type="ARBA" id="ARBA00022597"/>
    </source>
</evidence>
<evidence type="ECO:0000256" key="4">
    <source>
        <dbReference type="ARBA" id="ARBA00022692"/>
    </source>
</evidence>
<comment type="similarity">
    <text evidence="7">Belongs to the major facilitator superfamily. Phosphate:H(+) symporter (TC 2.A.1.9) family.</text>
</comment>
<dbReference type="Gene3D" id="3.30.300.30">
    <property type="match status" value="1"/>
</dbReference>
<dbReference type="Pfam" id="PF00083">
    <property type="entry name" value="Sugar_tr"/>
    <property type="match status" value="2"/>
</dbReference>
<evidence type="ECO:0000256" key="2">
    <source>
        <dbReference type="ARBA" id="ARBA00010992"/>
    </source>
</evidence>
<keyword evidence="5" id="KW-1133">Transmembrane helix</keyword>
<comment type="subcellular location">
    <subcellularLocation>
        <location evidence="1">Membrane</location>
    </subcellularLocation>
</comment>
<dbReference type="PANTHER" id="PTHR48021">
    <property type="match status" value="1"/>
</dbReference>
<dbReference type="InterPro" id="IPR050549">
    <property type="entry name" value="MFS_Trehalose_Transporter"/>
</dbReference>
<keyword evidence="3" id="KW-0813">Transport</keyword>
<dbReference type="GO" id="GO:0016020">
    <property type="term" value="C:membrane"/>
    <property type="evidence" value="ECO:0007669"/>
    <property type="project" value="UniProtKB-SubCell"/>
</dbReference>
<protein>
    <submittedName>
        <fullName evidence="9">Major facilitator superfamily protein</fullName>
    </submittedName>
</protein>
<reference evidence="9 10" key="1">
    <citation type="submission" date="2019-07" db="EMBL/GenBank/DDBJ databases">
        <title>De Novo Assembly of kiwifruit Actinidia rufa.</title>
        <authorList>
            <person name="Sugita-Konishi S."/>
            <person name="Sato K."/>
            <person name="Mori E."/>
            <person name="Abe Y."/>
            <person name="Kisaki G."/>
            <person name="Hamano K."/>
            <person name="Suezawa K."/>
            <person name="Otani M."/>
            <person name="Fukuda T."/>
            <person name="Manabe T."/>
            <person name="Gomi K."/>
            <person name="Tabuchi M."/>
            <person name="Akimitsu K."/>
            <person name="Kataoka I."/>
        </authorList>
    </citation>
    <scope>NUCLEOTIDE SEQUENCE [LARGE SCALE GENOMIC DNA]</scope>
    <source>
        <strain evidence="10">cv. Fuchu</strain>
    </source>
</reference>
<dbReference type="InterPro" id="IPR045851">
    <property type="entry name" value="AMP-bd_C_sf"/>
</dbReference>
<evidence type="ECO:0000313" key="9">
    <source>
        <dbReference type="EMBL" id="GFY86385.1"/>
    </source>
</evidence>
<dbReference type="OrthoDB" id="10253115at2759"/>
<name>A0A7J0EIT4_9ERIC</name>
<evidence type="ECO:0000256" key="6">
    <source>
        <dbReference type="ARBA" id="ARBA00023136"/>
    </source>
</evidence>
<gene>
    <name evidence="9" type="ORF">Acr_05g0000240</name>
</gene>
<dbReference type="SUPFAM" id="SSF56801">
    <property type="entry name" value="Acetyl-CoA synthetase-like"/>
    <property type="match status" value="1"/>
</dbReference>
<evidence type="ECO:0000256" key="5">
    <source>
        <dbReference type="ARBA" id="ARBA00022989"/>
    </source>
</evidence>
<evidence type="ECO:0000256" key="1">
    <source>
        <dbReference type="ARBA" id="ARBA00004370"/>
    </source>
</evidence>
<comment type="caution">
    <text evidence="9">The sequence shown here is derived from an EMBL/GenBank/DDBJ whole genome shotgun (WGS) entry which is preliminary data.</text>
</comment>
<evidence type="ECO:0000313" key="10">
    <source>
        <dbReference type="Proteomes" id="UP000585474"/>
    </source>
</evidence>
<dbReference type="Pfam" id="PF13193">
    <property type="entry name" value="AMP-binding_C"/>
    <property type="match status" value="1"/>
</dbReference>
<dbReference type="InterPro" id="IPR025110">
    <property type="entry name" value="AMP-bd_C"/>
</dbReference>
<dbReference type="InterPro" id="IPR005828">
    <property type="entry name" value="MFS_sugar_transport-like"/>
</dbReference>
<dbReference type="AlphaFoldDB" id="A0A7J0EIT4"/>
<sequence length="428" mass="47251">MPNNNATIGIASFRSDLILQVNQGGSGDNGGGSASVNAENSRLLAFAVIGAVNEAAVVARPDEFWGETPCAFVSLKTPPPAGNKRSESDLIEFCRARLPHYMVPRTVVFREELPKTSTGKIQKAVLRENAKTMGAVLHKPALEGSCAGLHWAELHGTVAAQDGNAWTMRLELRWTRGPLRGGGRAEEAIAAHGELVQDGIKAVYHYELLRLVHPRRRHLSHLLRPRRHPWPHPIRLHLWLLVPYAIRNYQRSRLFHLRDGNVVCGQFSVFGSLSNVGAMVGAIAIGQIAEYIGRKGSLRIASIPNIVGWLTISFAKVGLLVSVNGKVVGGIWCGNNFLHGNFASFLGKNFATPRLKPGLFFIPESPRWLAKMGMTEDFETSLQVLRGFDTDISIEVNEIKRSVASSSKKATIRFADLKRKRYWYPLMV</sequence>
<comment type="similarity">
    <text evidence="2">Belongs to the major facilitator superfamily. Sugar transporter (TC 2.A.1.1) family.</text>
</comment>